<dbReference type="InterPro" id="IPR004509">
    <property type="entry name" value="Competence_ComEA_HhH"/>
</dbReference>
<dbReference type="SUPFAM" id="SSF47781">
    <property type="entry name" value="RuvA domain 2-like"/>
    <property type="match status" value="1"/>
</dbReference>
<sequence>MRLHSQQVSVFMFALVLSVGLLFPMSWAEATVNKIDINTASLEQLEAVKGVGQDIAHNILAYKKDHGAFKSFDDLGKVKGVGKVRLEALRDTFTVGSTASPEEASPTK</sequence>
<dbReference type="Pfam" id="PF12836">
    <property type="entry name" value="HHH_3"/>
    <property type="match status" value="1"/>
</dbReference>
<dbReference type="GO" id="GO:0015627">
    <property type="term" value="C:type II protein secretion system complex"/>
    <property type="evidence" value="ECO:0007669"/>
    <property type="project" value="TreeGrafter"/>
</dbReference>
<feature type="domain" description="Helix-hairpin-helix DNA-binding motif class 1" evidence="1">
    <location>
        <begin position="73"/>
        <end position="92"/>
    </location>
</feature>
<feature type="domain" description="Helix-hairpin-helix DNA-binding motif class 1" evidence="1">
    <location>
        <begin position="43"/>
        <end position="62"/>
    </location>
</feature>
<dbReference type="SMART" id="SM00278">
    <property type="entry name" value="HhH1"/>
    <property type="match status" value="2"/>
</dbReference>
<dbReference type="EMBL" id="CP116968">
    <property type="protein sequence ID" value="WNM61703.1"/>
    <property type="molecule type" value="Genomic_DNA"/>
</dbReference>
<dbReference type="NCBIfam" id="TIGR00426">
    <property type="entry name" value="competence protein ComEA helix-hairpin-helix repeat region"/>
    <property type="match status" value="1"/>
</dbReference>
<evidence type="ECO:0000313" key="3">
    <source>
        <dbReference type="Proteomes" id="UP001302494"/>
    </source>
</evidence>
<dbReference type="RefSeq" id="WP_312744183.1">
    <property type="nucleotide sequence ID" value="NZ_CP116968.1"/>
</dbReference>
<dbReference type="PANTHER" id="PTHR21180">
    <property type="entry name" value="ENDONUCLEASE/EXONUCLEASE/PHOSPHATASE FAMILY DOMAIN-CONTAINING PROTEIN 1"/>
    <property type="match status" value="1"/>
</dbReference>
<dbReference type="InterPro" id="IPR051675">
    <property type="entry name" value="Endo/Exo/Phosphatase_dom_1"/>
</dbReference>
<dbReference type="AlphaFoldDB" id="A0AA96GHQ9"/>
<gene>
    <name evidence="2" type="ORF">PQG83_18450</name>
</gene>
<evidence type="ECO:0000259" key="1">
    <source>
        <dbReference type="SMART" id="SM00278"/>
    </source>
</evidence>
<organism evidence="2 3">
    <name type="scientific">Candidatus Nitrospira neomarina</name>
    <dbReference type="NCBI Taxonomy" id="3020899"/>
    <lineage>
        <taxon>Bacteria</taxon>
        <taxon>Pseudomonadati</taxon>
        <taxon>Nitrospirota</taxon>
        <taxon>Nitrospiria</taxon>
        <taxon>Nitrospirales</taxon>
        <taxon>Nitrospiraceae</taxon>
        <taxon>Nitrospira</taxon>
    </lineage>
</organism>
<dbReference type="GO" id="GO:0015628">
    <property type="term" value="P:protein secretion by the type II secretion system"/>
    <property type="evidence" value="ECO:0007669"/>
    <property type="project" value="TreeGrafter"/>
</dbReference>
<dbReference type="InterPro" id="IPR010994">
    <property type="entry name" value="RuvA_2-like"/>
</dbReference>
<name>A0AA96GHQ9_9BACT</name>
<dbReference type="Gene3D" id="1.10.150.320">
    <property type="entry name" value="Photosystem II 12 kDa extrinsic protein"/>
    <property type="match status" value="1"/>
</dbReference>
<keyword evidence="3" id="KW-1185">Reference proteome</keyword>
<accession>A0AA96GHQ9</accession>
<evidence type="ECO:0000313" key="2">
    <source>
        <dbReference type="EMBL" id="WNM61703.1"/>
    </source>
</evidence>
<dbReference type="GO" id="GO:0003677">
    <property type="term" value="F:DNA binding"/>
    <property type="evidence" value="ECO:0007669"/>
    <property type="project" value="InterPro"/>
</dbReference>
<dbReference type="KEGG" id="nneo:PQG83_18450"/>
<dbReference type="GO" id="GO:0006281">
    <property type="term" value="P:DNA repair"/>
    <property type="evidence" value="ECO:0007669"/>
    <property type="project" value="InterPro"/>
</dbReference>
<dbReference type="InterPro" id="IPR003583">
    <property type="entry name" value="Hlx-hairpin-Hlx_DNA-bd_motif"/>
</dbReference>
<dbReference type="Proteomes" id="UP001302494">
    <property type="component" value="Chromosome"/>
</dbReference>
<protein>
    <submittedName>
        <fullName evidence="2">Helix-hairpin-helix domain-containing protein</fullName>
    </submittedName>
</protein>
<reference evidence="2 3" key="1">
    <citation type="submission" date="2023-01" db="EMBL/GenBank/DDBJ databases">
        <title>Cultivation and genomic characterization of new, ubiquitous marine nitrite-oxidizing bacteria from the Nitrospirales.</title>
        <authorList>
            <person name="Mueller A.J."/>
            <person name="Daebeler A."/>
            <person name="Herbold C.W."/>
            <person name="Kirkegaard R.H."/>
            <person name="Daims H."/>
        </authorList>
    </citation>
    <scope>NUCLEOTIDE SEQUENCE [LARGE SCALE GENOMIC DNA]</scope>
    <source>
        <strain evidence="2 3">DK</strain>
    </source>
</reference>
<dbReference type="PANTHER" id="PTHR21180:SF32">
    <property type="entry name" value="ENDONUCLEASE_EXONUCLEASE_PHOSPHATASE FAMILY DOMAIN-CONTAINING PROTEIN 1"/>
    <property type="match status" value="1"/>
</dbReference>
<proteinExistence type="predicted"/>